<evidence type="ECO:0000259" key="2">
    <source>
        <dbReference type="Pfam" id="PF00109"/>
    </source>
</evidence>
<dbReference type="SUPFAM" id="SSF53901">
    <property type="entry name" value="Thiolase-like"/>
    <property type="match status" value="1"/>
</dbReference>
<dbReference type="Pfam" id="PF00109">
    <property type="entry name" value="ketoacyl-synt"/>
    <property type="match status" value="1"/>
</dbReference>
<dbReference type="Proteomes" id="UP001551210">
    <property type="component" value="Unassembled WGS sequence"/>
</dbReference>
<dbReference type="RefSeq" id="WP_030205074.1">
    <property type="nucleotide sequence ID" value="NZ_JBEZAM010000001.1"/>
</dbReference>
<keyword evidence="1" id="KW-0808">Transferase</keyword>
<comment type="caution">
    <text evidence="3">The sequence shown here is derived from an EMBL/GenBank/DDBJ whole genome shotgun (WGS) entry which is preliminary data.</text>
</comment>
<dbReference type="InterPro" id="IPR016039">
    <property type="entry name" value="Thiolase-like"/>
</dbReference>
<dbReference type="Gene3D" id="3.40.47.10">
    <property type="match status" value="1"/>
</dbReference>
<proteinExistence type="predicted"/>
<dbReference type="InterPro" id="IPR014030">
    <property type="entry name" value="Ketoacyl_synth_N"/>
</dbReference>
<dbReference type="InterPro" id="IPR000794">
    <property type="entry name" value="Beta-ketoacyl_synthase"/>
</dbReference>
<accession>A0ABV3CQT1</accession>
<evidence type="ECO:0000256" key="1">
    <source>
        <dbReference type="ARBA" id="ARBA00022679"/>
    </source>
</evidence>
<organism evidence="3 4">
    <name type="scientific">Streptomyces exfoliatus</name>
    <name type="common">Streptomyces hydrogenans</name>
    <dbReference type="NCBI Taxonomy" id="1905"/>
    <lineage>
        <taxon>Bacteria</taxon>
        <taxon>Bacillati</taxon>
        <taxon>Actinomycetota</taxon>
        <taxon>Actinomycetes</taxon>
        <taxon>Kitasatosporales</taxon>
        <taxon>Streptomycetaceae</taxon>
        <taxon>Streptomyces</taxon>
    </lineage>
</organism>
<feature type="domain" description="Beta-ketoacyl synthase-like N-terminal" evidence="2">
    <location>
        <begin position="14"/>
        <end position="209"/>
    </location>
</feature>
<evidence type="ECO:0000313" key="3">
    <source>
        <dbReference type="EMBL" id="MEU7291873.1"/>
    </source>
</evidence>
<gene>
    <name evidence="3" type="ORF">AB0A76_01505</name>
</gene>
<sequence>MTGSDKRRPRLDLIGWSATSPFGIGRSAFAEGLREGRATATALDHEQWQVPAGRACLVPDFEVRAVLGKKGTRMMNRVTGLAVGTVGELLADMDRSALTPETTGMVLGTTGGSVQSTLDLTRGSLSGERPFHVEPGLIPYSVMNGAAGQVAIWHELKGPNATLAAGRSAGVLALSYARRLLLTGRAGVVLCGAAEEYSTARAWLARHTADPAAGEPLLGEGCAMFALAAAPADAPPAPASLVGVKAMTCSDGNWAAVVRRCVEQVLRDADAKPTDVWAVSPSGAAGPGGDAEQAVAEELAAAGGIEVPVAPLVGEGHAASAAFQLAAVLSRAETDERATGRLSLVTTTDEAGTVAAALLRHH</sequence>
<name>A0ABV3CQT1_STREX</name>
<dbReference type="PANTHER" id="PTHR11712">
    <property type="entry name" value="POLYKETIDE SYNTHASE-RELATED"/>
    <property type="match status" value="1"/>
</dbReference>
<keyword evidence="4" id="KW-1185">Reference proteome</keyword>
<reference evidence="3 4" key="1">
    <citation type="submission" date="2024-06" db="EMBL/GenBank/DDBJ databases">
        <title>The Natural Products Discovery Center: Release of the First 8490 Sequenced Strains for Exploring Actinobacteria Biosynthetic Diversity.</title>
        <authorList>
            <person name="Kalkreuter E."/>
            <person name="Kautsar S.A."/>
            <person name="Yang D."/>
            <person name="Bader C.D."/>
            <person name="Teijaro C.N."/>
            <person name="Fluegel L."/>
            <person name="Davis C.M."/>
            <person name="Simpson J.R."/>
            <person name="Lauterbach L."/>
            <person name="Steele A.D."/>
            <person name="Gui C."/>
            <person name="Meng S."/>
            <person name="Li G."/>
            <person name="Viehrig K."/>
            <person name="Ye F."/>
            <person name="Su P."/>
            <person name="Kiefer A.F."/>
            <person name="Nichols A."/>
            <person name="Cepeda A.J."/>
            <person name="Yan W."/>
            <person name="Fan B."/>
            <person name="Jiang Y."/>
            <person name="Adhikari A."/>
            <person name="Zheng C.-J."/>
            <person name="Schuster L."/>
            <person name="Cowan T.M."/>
            <person name="Smanski M.J."/>
            <person name="Chevrette M.G."/>
            <person name="De Carvalho L.P.S."/>
            <person name="Shen B."/>
        </authorList>
    </citation>
    <scope>NUCLEOTIDE SEQUENCE [LARGE SCALE GENOMIC DNA]</scope>
    <source>
        <strain evidence="3 4">NPDC045705</strain>
    </source>
</reference>
<evidence type="ECO:0000313" key="4">
    <source>
        <dbReference type="Proteomes" id="UP001551210"/>
    </source>
</evidence>
<protein>
    <submittedName>
        <fullName evidence="3">Beta-ketoacyl synthase N-terminal-like domain-containing protein</fullName>
    </submittedName>
</protein>
<dbReference type="EMBL" id="JBEZAM010000001">
    <property type="protein sequence ID" value="MEU7291873.1"/>
    <property type="molecule type" value="Genomic_DNA"/>
</dbReference>
<dbReference type="PANTHER" id="PTHR11712:SF336">
    <property type="entry name" value="3-OXOACYL-[ACYL-CARRIER-PROTEIN] SYNTHASE, MITOCHONDRIAL"/>
    <property type="match status" value="1"/>
</dbReference>